<evidence type="ECO:0000256" key="6">
    <source>
        <dbReference type="SAM" id="Phobius"/>
    </source>
</evidence>
<feature type="binding site" evidence="3">
    <location>
        <position position="113"/>
    </location>
    <ligand>
        <name>Cu cation</name>
        <dbReference type="ChEBI" id="CHEBI:23378"/>
    </ligand>
</feature>
<name>A0A4Y8LY37_9BACL</name>
<dbReference type="SUPFAM" id="SSF52833">
    <property type="entry name" value="Thioredoxin-like"/>
    <property type="match status" value="1"/>
</dbReference>
<keyword evidence="9" id="KW-1185">Reference proteome</keyword>
<feature type="transmembrane region" description="Helical" evidence="6">
    <location>
        <begin position="44"/>
        <end position="62"/>
    </location>
</feature>
<keyword evidence="4" id="KW-1015">Disulfide bond</keyword>
<keyword evidence="2 3" id="KW-0186">Copper</keyword>
<dbReference type="PANTHER" id="PTHR12151">
    <property type="entry name" value="ELECTRON TRANSPORT PROTIN SCO1/SENC FAMILY MEMBER"/>
    <property type="match status" value="1"/>
</dbReference>
<evidence type="ECO:0000256" key="4">
    <source>
        <dbReference type="PIRSR" id="PIRSR603782-2"/>
    </source>
</evidence>
<dbReference type="PANTHER" id="PTHR12151:SF25">
    <property type="entry name" value="LINALOOL DEHYDRATASE_ISOMERASE DOMAIN-CONTAINING PROTEIN"/>
    <property type="match status" value="1"/>
</dbReference>
<organism evidence="8 9">
    <name type="scientific">Cohnella luojiensis</name>
    <dbReference type="NCBI Taxonomy" id="652876"/>
    <lineage>
        <taxon>Bacteria</taxon>
        <taxon>Bacillati</taxon>
        <taxon>Bacillota</taxon>
        <taxon>Bacilli</taxon>
        <taxon>Bacillales</taxon>
        <taxon>Paenibacillaceae</taxon>
        <taxon>Cohnella</taxon>
    </lineage>
</organism>
<keyword evidence="6" id="KW-0812">Transmembrane</keyword>
<evidence type="ECO:0000256" key="3">
    <source>
        <dbReference type="PIRSR" id="PIRSR603782-1"/>
    </source>
</evidence>
<reference evidence="8 9" key="1">
    <citation type="submission" date="2019-03" db="EMBL/GenBank/DDBJ databases">
        <title>Cohnella endophytica sp. nov., a novel endophytic bacterium isolated from bark of Sonneratia apetala.</title>
        <authorList>
            <person name="Tuo L."/>
        </authorList>
    </citation>
    <scope>NUCLEOTIDE SEQUENCE [LARGE SCALE GENOMIC DNA]</scope>
    <source>
        <strain evidence="8 9">CCTCC AB 208254</strain>
    </source>
</reference>
<dbReference type="InterPro" id="IPR003782">
    <property type="entry name" value="SCO1/SenC"/>
</dbReference>
<dbReference type="EMBL" id="SOMN01000027">
    <property type="protein sequence ID" value="TFE24271.1"/>
    <property type="molecule type" value="Genomic_DNA"/>
</dbReference>
<feature type="domain" description="Thioredoxin" evidence="7">
    <location>
        <begin position="71"/>
        <end position="243"/>
    </location>
</feature>
<dbReference type="InterPro" id="IPR036249">
    <property type="entry name" value="Thioredoxin-like_sf"/>
</dbReference>
<evidence type="ECO:0000313" key="9">
    <source>
        <dbReference type="Proteomes" id="UP000297900"/>
    </source>
</evidence>
<feature type="compositionally biased region" description="Basic and acidic residues" evidence="5">
    <location>
        <begin position="1"/>
        <end position="11"/>
    </location>
</feature>
<feature type="disulfide bond" description="Redox-active" evidence="4">
    <location>
        <begin position="109"/>
        <end position="113"/>
    </location>
</feature>
<feature type="region of interest" description="Disordered" evidence="5">
    <location>
        <begin position="1"/>
        <end position="23"/>
    </location>
</feature>
<feature type="binding site" evidence="3">
    <location>
        <position position="109"/>
    </location>
    <ligand>
        <name>Cu cation</name>
        <dbReference type="ChEBI" id="CHEBI:23378"/>
    </ligand>
</feature>
<dbReference type="AlphaFoldDB" id="A0A4Y8LY37"/>
<dbReference type="Proteomes" id="UP000297900">
    <property type="component" value="Unassembled WGS sequence"/>
</dbReference>
<dbReference type="Gene3D" id="3.40.30.10">
    <property type="entry name" value="Glutaredoxin"/>
    <property type="match status" value="1"/>
</dbReference>
<dbReference type="Pfam" id="PF02630">
    <property type="entry name" value="SCO1-SenC"/>
    <property type="match status" value="1"/>
</dbReference>
<comment type="similarity">
    <text evidence="1">Belongs to the SCO1/2 family.</text>
</comment>
<dbReference type="PROSITE" id="PS51352">
    <property type="entry name" value="THIOREDOXIN_2"/>
    <property type="match status" value="1"/>
</dbReference>
<comment type="caution">
    <text evidence="8">The sequence shown here is derived from an EMBL/GenBank/DDBJ whole genome shotgun (WGS) entry which is preliminary data.</text>
</comment>
<dbReference type="OrthoDB" id="9811998at2"/>
<proteinExistence type="inferred from homology"/>
<feature type="binding site" evidence="3">
    <location>
        <position position="200"/>
    </location>
    <ligand>
        <name>Cu cation</name>
        <dbReference type="ChEBI" id="CHEBI:23378"/>
    </ligand>
</feature>
<dbReference type="InterPro" id="IPR013766">
    <property type="entry name" value="Thioredoxin_domain"/>
</dbReference>
<gene>
    <name evidence="8" type="ORF">E2980_16675</name>
</gene>
<evidence type="ECO:0000256" key="2">
    <source>
        <dbReference type="ARBA" id="ARBA00023008"/>
    </source>
</evidence>
<protein>
    <submittedName>
        <fullName evidence="8">SCO family protein</fullName>
    </submittedName>
</protein>
<dbReference type="GO" id="GO:0046872">
    <property type="term" value="F:metal ion binding"/>
    <property type="evidence" value="ECO:0007669"/>
    <property type="project" value="UniProtKB-KW"/>
</dbReference>
<evidence type="ECO:0000259" key="7">
    <source>
        <dbReference type="PROSITE" id="PS51352"/>
    </source>
</evidence>
<evidence type="ECO:0000256" key="5">
    <source>
        <dbReference type="SAM" id="MobiDB-lite"/>
    </source>
</evidence>
<dbReference type="CDD" id="cd02968">
    <property type="entry name" value="SCO"/>
    <property type="match status" value="1"/>
</dbReference>
<evidence type="ECO:0000313" key="8">
    <source>
        <dbReference type="EMBL" id="TFE24271.1"/>
    </source>
</evidence>
<keyword evidence="3" id="KW-0479">Metal-binding</keyword>
<evidence type="ECO:0000256" key="1">
    <source>
        <dbReference type="ARBA" id="ARBA00010996"/>
    </source>
</evidence>
<dbReference type="RefSeq" id="WP_135153353.1">
    <property type="nucleotide sequence ID" value="NZ_SOMN01000027.1"/>
</dbReference>
<keyword evidence="6" id="KW-0472">Membrane</keyword>
<keyword evidence="6" id="KW-1133">Transmembrane helix</keyword>
<accession>A0A4Y8LY37</accession>
<sequence length="243" mass="27074">MDQNRDEKPEILTENGEGSVDSASGDSAVVLEAVKPQKSWLQRYGFSLIVLGICVVMGYYIIAQQNKGDELPVVKPGTEFSYLDTEGNTVTLSGTNGKARLLYFFFANCPDVCPPTTALMSQVQDELKEDGVFGDEVQFLSVTIDPAHDTPDVLKDYANRFDTDPNGWKFLRGDEKETAALAEKYDILVYKDPKTGDFSHMNLIVLLDKDGQIREWINVNDYIEEGENNLSPSEMAKIIKSVL</sequence>